<organism evidence="2 3">
    <name type="scientific">Pseudomonas fluorescens (strain SBW25)</name>
    <dbReference type="NCBI Taxonomy" id="216595"/>
    <lineage>
        <taxon>Bacteria</taxon>
        <taxon>Pseudomonadati</taxon>
        <taxon>Pseudomonadota</taxon>
        <taxon>Gammaproteobacteria</taxon>
        <taxon>Pseudomonadales</taxon>
        <taxon>Pseudomonadaceae</taxon>
        <taxon>Pseudomonas</taxon>
    </lineage>
</organism>
<evidence type="ECO:0008006" key="4">
    <source>
        <dbReference type="Google" id="ProtNLM"/>
    </source>
</evidence>
<proteinExistence type="predicted"/>
<evidence type="ECO:0000313" key="3">
    <source>
        <dbReference type="Proteomes" id="UP000002332"/>
    </source>
</evidence>
<keyword evidence="1" id="KW-0732">Signal</keyword>
<dbReference type="EMBL" id="AM235768">
    <property type="protein sequence ID" value="CAM96124.1"/>
    <property type="molecule type" value="Genomic_DNA"/>
</dbReference>
<gene>
    <name evidence="2" type="ordered locus">pQBR0092</name>
</gene>
<sequence length="113" mass="11805">MKSALFITLLVVSLSASAKSVDSGTADAAGALAKDYMATQFILVGSPKVDGDQALVTARMFGQQCQLNMVRTGNESGNEHGWQIFGQVCGPAPGAESGKWITDGQGKPQYVQP</sequence>
<name>A4V7I7_PSEFS</name>
<reference evidence="2 3" key="1">
    <citation type="journal article" date="2007" name="ISME J.">
        <title>Sequence-based analysis of pQBR103; a representative of a unique, transfer-proficient mega plasmid resident in the microbial community of sugar beet.</title>
        <authorList>
            <person name="Tett A."/>
            <person name="Spiers A.J."/>
            <person name="Crossman L.C."/>
            <person name="Ager D."/>
            <person name="Ciric L."/>
            <person name="Dow J.M."/>
            <person name="Fry J.C."/>
            <person name="Harris D."/>
            <person name="Lilley A."/>
            <person name="Oliver A."/>
            <person name="Parkhill J."/>
            <person name="Quail M.A."/>
            <person name="Rainey P.B."/>
            <person name="Saunders N.J."/>
            <person name="Seeger K."/>
            <person name="Snyder L.A.S."/>
            <person name="Squares R."/>
            <person name="Thomas C.M."/>
            <person name="Turner S.L."/>
            <person name="Zhang X.-X."/>
            <person name="Field D."/>
            <person name="Bailey M.J."/>
        </authorList>
    </citation>
    <scope>NUCLEOTIDE SEQUENCE [LARGE SCALE GENOMIC DNA]</scope>
    <source>
        <strain evidence="2 3">SBW25</strain>
    </source>
</reference>
<dbReference type="Proteomes" id="UP000002332">
    <property type="component" value="Plasmid pQBR103"/>
</dbReference>
<dbReference type="AlphaFoldDB" id="A4V7I7"/>
<dbReference type="RefSeq" id="WP_011922901.1">
    <property type="nucleotide sequence ID" value="NC_009444.1"/>
</dbReference>
<evidence type="ECO:0000256" key="1">
    <source>
        <dbReference type="SAM" id="SignalP"/>
    </source>
</evidence>
<accession>A4V7I7</accession>
<keyword evidence="2" id="KW-0614">Plasmid</keyword>
<feature type="signal peptide" evidence="1">
    <location>
        <begin position="1"/>
        <end position="18"/>
    </location>
</feature>
<evidence type="ECO:0000313" key="2">
    <source>
        <dbReference type="EMBL" id="CAM96124.1"/>
    </source>
</evidence>
<feature type="chain" id="PRO_5002673900" description="Lipoprotein" evidence="1">
    <location>
        <begin position="19"/>
        <end position="113"/>
    </location>
</feature>
<protein>
    <recommendedName>
        <fullName evidence="4">Lipoprotein</fullName>
    </recommendedName>
</protein>
<geneLocation type="plasmid" evidence="2 3">
    <name>pQBR103</name>
</geneLocation>